<dbReference type="RefSeq" id="WP_200351906.1">
    <property type="nucleotide sequence ID" value="NZ_BAABHZ010000006.1"/>
</dbReference>
<comment type="caution">
    <text evidence="3">The sequence shown here is derived from an EMBL/GenBank/DDBJ whole genome shotgun (WGS) entry which is preliminary data.</text>
</comment>
<name>A0A934VB80_9BACT</name>
<accession>A0A934VB80</accession>
<organism evidence="3 4">
    <name type="scientific">Luteolibacter yonseiensis</name>
    <dbReference type="NCBI Taxonomy" id="1144680"/>
    <lineage>
        <taxon>Bacteria</taxon>
        <taxon>Pseudomonadati</taxon>
        <taxon>Verrucomicrobiota</taxon>
        <taxon>Verrucomicrobiia</taxon>
        <taxon>Verrucomicrobiales</taxon>
        <taxon>Verrucomicrobiaceae</taxon>
        <taxon>Luteolibacter</taxon>
    </lineage>
</organism>
<dbReference type="Gene3D" id="1.20.1600.10">
    <property type="entry name" value="Outer membrane efflux proteins (OEP)"/>
    <property type="match status" value="1"/>
</dbReference>
<dbReference type="PROSITE" id="PS51257">
    <property type="entry name" value="PROKAR_LIPOPROTEIN"/>
    <property type="match status" value="1"/>
</dbReference>
<dbReference type="GO" id="GO:0015562">
    <property type="term" value="F:efflux transmembrane transporter activity"/>
    <property type="evidence" value="ECO:0007669"/>
    <property type="project" value="InterPro"/>
</dbReference>
<dbReference type="SUPFAM" id="SSF56954">
    <property type="entry name" value="Outer membrane efflux proteins (OEP)"/>
    <property type="match status" value="1"/>
</dbReference>
<dbReference type="InterPro" id="IPR003423">
    <property type="entry name" value="OMP_efflux"/>
</dbReference>
<dbReference type="InterPro" id="IPR010131">
    <property type="entry name" value="MdtP/NodT-like"/>
</dbReference>
<sequence>MKFKKSPISLALLLGGASAIISLLSSVGCQIYQPKALDPGTTAISFGKRRLDDPQLRDAIISSGHWSRGRGWPPSPWRLRELQGAALYHHPEIAVAKARGATMRAGIETAGTRPNPTLSIGPEYGNKAGAGVSPWVIGFSLDVPLETANKRGERTAQAIAASNSAALSAADTAWTVSSGVRAALLELEICIRRLDLLEEQRGNDADLVSMVSERVKAGEAPKTDLGVYQTQQGRDLLDLADGRSKLDAARVKLATALGVPAISIRNTAVSFGALDHFPAAPAESSLRKSALIQRSDILGALEDYAASDAALRLEIAKQTPDIHLNPGYTFDQGQSKWALGIGFTLPIDRNAGPIREAAAKRDESAAVFERLQIGIRGELDQALAAYNAERQRLREVENLVTSQNQQFEDAERLSKAGEGDRLTANAARSLVLQAKLARIDALGQAQQSLGRLEDSARISFDEN</sequence>
<evidence type="ECO:0000256" key="1">
    <source>
        <dbReference type="ARBA" id="ARBA00007613"/>
    </source>
</evidence>
<dbReference type="PANTHER" id="PTHR30203">
    <property type="entry name" value="OUTER MEMBRANE CATION EFFLUX PROTEIN"/>
    <property type="match status" value="1"/>
</dbReference>
<feature type="coiled-coil region" evidence="2">
    <location>
        <begin position="376"/>
        <end position="413"/>
    </location>
</feature>
<protein>
    <submittedName>
        <fullName evidence="3">TolC family protein</fullName>
    </submittedName>
</protein>
<keyword evidence="4" id="KW-1185">Reference proteome</keyword>
<dbReference type="Proteomes" id="UP000600139">
    <property type="component" value="Unassembled WGS sequence"/>
</dbReference>
<gene>
    <name evidence="3" type="ORF">JIN84_15270</name>
</gene>
<comment type="similarity">
    <text evidence="1">Belongs to the outer membrane factor (OMF) (TC 1.B.17) family.</text>
</comment>
<proteinExistence type="inferred from homology"/>
<keyword evidence="2" id="KW-0175">Coiled coil</keyword>
<dbReference type="AlphaFoldDB" id="A0A934VB80"/>
<reference evidence="3" key="1">
    <citation type="submission" date="2021-01" db="EMBL/GenBank/DDBJ databases">
        <title>Modified the classification status of verrucomicrobia.</title>
        <authorList>
            <person name="Feng X."/>
        </authorList>
    </citation>
    <scope>NUCLEOTIDE SEQUENCE</scope>
    <source>
        <strain evidence="3">JCM 18052</strain>
    </source>
</reference>
<evidence type="ECO:0000256" key="2">
    <source>
        <dbReference type="SAM" id="Coils"/>
    </source>
</evidence>
<dbReference type="PANTHER" id="PTHR30203:SF24">
    <property type="entry name" value="BLR4935 PROTEIN"/>
    <property type="match status" value="1"/>
</dbReference>
<dbReference type="EMBL" id="JAENIK010000011">
    <property type="protein sequence ID" value="MBK1816983.1"/>
    <property type="molecule type" value="Genomic_DNA"/>
</dbReference>
<evidence type="ECO:0000313" key="4">
    <source>
        <dbReference type="Proteomes" id="UP000600139"/>
    </source>
</evidence>
<dbReference type="Pfam" id="PF02321">
    <property type="entry name" value="OEP"/>
    <property type="match status" value="2"/>
</dbReference>
<evidence type="ECO:0000313" key="3">
    <source>
        <dbReference type="EMBL" id="MBK1816983.1"/>
    </source>
</evidence>